<reference evidence="12" key="1">
    <citation type="journal article" date="2018" name="Gigascience">
        <title>Genome assembly of the Pink Ipe (Handroanthus impetiginosus, Bignoniaceae), a highly valued, ecologically keystone Neotropical timber forest tree.</title>
        <authorList>
            <person name="Silva-Junior O.B."/>
            <person name="Grattapaglia D."/>
            <person name="Novaes E."/>
            <person name="Collevatti R.G."/>
        </authorList>
    </citation>
    <scope>NUCLEOTIDE SEQUENCE [LARGE SCALE GENOMIC DNA]</scope>
    <source>
        <strain evidence="12">cv. UFG-1</strain>
    </source>
</reference>
<keyword evidence="5" id="KW-0010">Activator</keyword>
<dbReference type="FunFam" id="1.10.10.60:FF:000077">
    <property type="entry name" value="MYB transcription factor"/>
    <property type="match status" value="1"/>
</dbReference>
<dbReference type="STRING" id="429701.A0A2G9H7G8"/>
<sequence length="266" mass="30700">MGCKPLEKTKKKHNKGLWSPDEDQKLKDYVTKHGHGCWSSVPINAGLQRNGKSCRLRWINYLRPGLKRGPFSLAEEETILALHQKFGNKWSQMAHHLPGRTDNEIKNYWHSCLKKRATKMAQNAQEQHNNAQIQTLESSSSSLTSITRNSFETFEGSLMDTDQSMQKRSFPKVIFAEWLSFDQYYGQNLGNYFENVTDINNNLDNLSQNFQDNFVQGTSGEVKTKFNEVCDDILQSTYKFEYQMLESGLVDYFPGEFCMNCDDMNA</sequence>
<keyword evidence="7" id="KW-0539">Nucleus</keyword>
<dbReference type="PROSITE" id="PS51294">
    <property type="entry name" value="HTH_MYB"/>
    <property type="match status" value="2"/>
</dbReference>
<keyword evidence="12" id="KW-1185">Reference proteome</keyword>
<dbReference type="InterPro" id="IPR051953">
    <property type="entry name" value="Plant_SW-associated_TFs"/>
</dbReference>
<feature type="domain" description="HTH myb-type" evidence="10">
    <location>
        <begin position="10"/>
        <end position="66"/>
    </location>
</feature>
<dbReference type="GO" id="GO:0005634">
    <property type="term" value="C:nucleus"/>
    <property type="evidence" value="ECO:0007669"/>
    <property type="project" value="UniProtKB-SubCell"/>
</dbReference>
<dbReference type="PANTHER" id="PTHR47997:SF71">
    <property type="entry name" value="TRANSCRIPTION REPRESSOR MYB6-LIKE"/>
    <property type="match status" value="1"/>
</dbReference>
<evidence type="ECO:0000256" key="3">
    <source>
        <dbReference type="ARBA" id="ARBA00023015"/>
    </source>
</evidence>
<keyword evidence="4" id="KW-0238">DNA-binding</keyword>
<evidence type="ECO:0000256" key="7">
    <source>
        <dbReference type="ARBA" id="ARBA00023242"/>
    </source>
</evidence>
<feature type="domain" description="Myb-like" evidence="9">
    <location>
        <begin position="10"/>
        <end position="62"/>
    </location>
</feature>
<feature type="domain" description="HTH myb-type" evidence="10">
    <location>
        <begin position="67"/>
        <end position="117"/>
    </location>
</feature>
<gene>
    <name evidence="11" type="ORF">CDL12_13910</name>
</gene>
<dbReference type="Pfam" id="PF00249">
    <property type="entry name" value="Myb_DNA-binding"/>
    <property type="match status" value="2"/>
</dbReference>
<organism evidence="11 12">
    <name type="scientific">Handroanthus impetiginosus</name>
    <dbReference type="NCBI Taxonomy" id="429701"/>
    <lineage>
        <taxon>Eukaryota</taxon>
        <taxon>Viridiplantae</taxon>
        <taxon>Streptophyta</taxon>
        <taxon>Embryophyta</taxon>
        <taxon>Tracheophyta</taxon>
        <taxon>Spermatophyta</taxon>
        <taxon>Magnoliopsida</taxon>
        <taxon>eudicotyledons</taxon>
        <taxon>Gunneridae</taxon>
        <taxon>Pentapetalae</taxon>
        <taxon>asterids</taxon>
        <taxon>lamiids</taxon>
        <taxon>Lamiales</taxon>
        <taxon>Bignoniaceae</taxon>
        <taxon>Crescentiina</taxon>
        <taxon>Tabebuia alliance</taxon>
        <taxon>Handroanthus</taxon>
    </lineage>
</organism>
<dbReference type="EMBL" id="NKXS01002473">
    <property type="protein sequence ID" value="PIN13471.1"/>
    <property type="molecule type" value="Genomic_DNA"/>
</dbReference>
<name>A0A2G9H7G8_9LAMI</name>
<accession>A0A2G9H7G8</accession>
<dbReference type="PROSITE" id="PS50090">
    <property type="entry name" value="MYB_LIKE"/>
    <property type="match status" value="2"/>
</dbReference>
<dbReference type="PANTHER" id="PTHR47997">
    <property type="entry name" value="MYB DOMAIN PROTEIN 55"/>
    <property type="match status" value="1"/>
</dbReference>
<dbReference type="InterPro" id="IPR009057">
    <property type="entry name" value="Homeodomain-like_sf"/>
</dbReference>
<dbReference type="Gene3D" id="1.10.10.60">
    <property type="entry name" value="Homeodomain-like"/>
    <property type="match status" value="2"/>
</dbReference>
<protein>
    <submittedName>
        <fullName evidence="11">Transcription factor, Myb superfamily</fullName>
    </submittedName>
</protein>
<evidence type="ECO:0000256" key="6">
    <source>
        <dbReference type="ARBA" id="ARBA00023163"/>
    </source>
</evidence>
<evidence type="ECO:0000259" key="10">
    <source>
        <dbReference type="PROSITE" id="PS51294"/>
    </source>
</evidence>
<dbReference type="InterPro" id="IPR017930">
    <property type="entry name" value="Myb_dom"/>
</dbReference>
<evidence type="ECO:0000313" key="11">
    <source>
        <dbReference type="EMBL" id="PIN13471.1"/>
    </source>
</evidence>
<evidence type="ECO:0000313" key="12">
    <source>
        <dbReference type="Proteomes" id="UP000231279"/>
    </source>
</evidence>
<evidence type="ECO:0000256" key="8">
    <source>
        <dbReference type="SAM" id="MobiDB-lite"/>
    </source>
</evidence>
<evidence type="ECO:0000259" key="9">
    <source>
        <dbReference type="PROSITE" id="PS50090"/>
    </source>
</evidence>
<proteinExistence type="predicted"/>
<dbReference type="AlphaFoldDB" id="A0A2G9H7G8"/>
<dbReference type="InterPro" id="IPR001005">
    <property type="entry name" value="SANT/Myb"/>
</dbReference>
<keyword evidence="2" id="KW-0677">Repeat</keyword>
<dbReference type="GO" id="GO:0045893">
    <property type="term" value="P:positive regulation of DNA-templated transcription"/>
    <property type="evidence" value="ECO:0007669"/>
    <property type="project" value="UniProtKB-ARBA"/>
</dbReference>
<feature type="region of interest" description="Disordered" evidence="8">
    <location>
        <begin position="1"/>
        <end position="21"/>
    </location>
</feature>
<dbReference type="CDD" id="cd00167">
    <property type="entry name" value="SANT"/>
    <property type="match status" value="2"/>
</dbReference>
<evidence type="ECO:0000256" key="1">
    <source>
        <dbReference type="ARBA" id="ARBA00004123"/>
    </source>
</evidence>
<comment type="subcellular location">
    <subcellularLocation>
        <location evidence="1">Nucleus</location>
    </subcellularLocation>
</comment>
<evidence type="ECO:0000256" key="5">
    <source>
        <dbReference type="ARBA" id="ARBA00023159"/>
    </source>
</evidence>
<dbReference type="OrthoDB" id="2143914at2759"/>
<dbReference type="Proteomes" id="UP000231279">
    <property type="component" value="Unassembled WGS sequence"/>
</dbReference>
<evidence type="ECO:0000256" key="4">
    <source>
        <dbReference type="ARBA" id="ARBA00023125"/>
    </source>
</evidence>
<keyword evidence="3" id="KW-0805">Transcription regulation</keyword>
<keyword evidence="6" id="KW-0804">Transcription</keyword>
<feature type="domain" description="Myb-like" evidence="9">
    <location>
        <begin position="63"/>
        <end position="113"/>
    </location>
</feature>
<dbReference type="SUPFAM" id="SSF46689">
    <property type="entry name" value="Homeodomain-like"/>
    <property type="match status" value="1"/>
</dbReference>
<evidence type="ECO:0000256" key="2">
    <source>
        <dbReference type="ARBA" id="ARBA00022737"/>
    </source>
</evidence>
<dbReference type="SMART" id="SM00717">
    <property type="entry name" value="SANT"/>
    <property type="match status" value="2"/>
</dbReference>
<comment type="caution">
    <text evidence="11">The sequence shown here is derived from an EMBL/GenBank/DDBJ whole genome shotgun (WGS) entry which is preliminary data.</text>
</comment>
<dbReference type="GO" id="GO:0003677">
    <property type="term" value="F:DNA binding"/>
    <property type="evidence" value="ECO:0007669"/>
    <property type="project" value="UniProtKB-KW"/>
</dbReference>